<dbReference type="Proteomes" id="UP001233172">
    <property type="component" value="Unassembled WGS sequence"/>
</dbReference>
<dbReference type="InterPro" id="IPR027417">
    <property type="entry name" value="P-loop_NTPase"/>
</dbReference>
<dbReference type="CDD" id="cd19496">
    <property type="entry name" value="Elp5"/>
    <property type="match status" value="1"/>
</dbReference>
<keyword evidence="8" id="KW-0539">Nucleus</keyword>
<dbReference type="InterPro" id="IPR019519">
    <property type="entry name" value="Elp5"/>
</dbReference>
<dbReference type="GO" id="GO:0033588">
    <property type="term" value="C:elongator holoenzyme complex"/>
    <property type="evidence" value="ECO:0007669"/>
    <property type="project" value="InterPro"/>
</dbReference>
<reference evidence="10" key="2">
    <citation type="submission" date="2023-04" db="EMBL/GenBank/DDBJ databases">
        <authorList>
            <person name="Bu L."/>
            <person name="Lu L."/>
            <person name="Laidemitt M.R."/>
            <person name="Zhang S.M."/>
            <person name="Mutuku M."/>
            <person name="Mkoji G."/>
            <person name="Steinauer M."/>
            <person name="Loker E.S."/>
        </authorList>
    </citation>
    <scope>NUCLEOTIDE SEQUENCE</scope>
    <source>
        <strain evidence="10">KasaAsao</strain>
        <tissue evidence="10">Whole Snail</tissue>
    </source>
</reference>
<evidence type="ECO:0000256" key="1">
    <source>
        <dbReference type="ARBA" id="ARBA00004123"/>
    </source>
</evidence>
<dbReference type="PANTHER" id="PTHR15641">
    <property type="entry name" value="ELONGATOR COMPLEX PROTEIN 5"/>
    <property type="match status" value="1"/>
</dbReference>
<comment type="similarity">
    <text evidence="4">Belongs to the ELP5 family.</text>
</comment>
<dbReference type="Pfam" id="PF10483">
    <property type="entry name" value="Elong_Iki1"/>
    <property type="match status" value="1"/>
</dbReference>
<protein>
    <recommendedName>
        <fullName evidence="5">Elongator complex protein 5</fullName>
    </recommendedName>
</protein>
<accession>A0AAD8BIJ0</accession>
<feature type="compositionally biased region" description="Acidic residues" evidence="9">
    <location>
        <begin position="264"/>
        <end position="280"/>
    </location>
</feature>
<dbReference type="GO" id="GO:0005829">
    <property type="term" value="C:cytosol"/>
    <property type="evidence" value="ECO:0007669"/>
    <property type="project" value="TreeGrafter"/>
</dbReference>
<evidence type="ECO:0000256" key="7">
    <source>
        <dbReference type="ARBA" id="ARBA00022694"/>
    </source>
</evidence>
<proteinExistence type="inferred from homology"/>
<dbReference type="AlphaFoldDB" id="A0AAD8BIJ0"/>
<comment type="caution">
    <text evidence="10">The sequence shown here is derived from an EMBL/GenBank/DDBJ whole genome shotgun (WGS) entry which is preliminary data.</text>
</comment>
<sequence>MLDDLLAGQEKSKFILMQDAADCPGRYLLLNWARNLYKRVGKTVLVCYERPPQYFTEWLPKDATGRITFIDGNLRVPASSEGGFDILFEKEITEAISGPTCILFDSLTLPILLRQVPKTCAMLHRLITNENVLQVLALIHKDIHDQHTCDLLSSLATSIVDMSPVSLLQHKHNIRHCRVTGKVFKTVESVTYDSELNVKTITPWTSTTDVPASSITSPQVDPLAKLSFNLSLTETEKEARSQVKLPYIKDIETEISSRIIYQPDEADDIDDEDPDEDLDI</sequence>
<keyword evidence="6" id="KW-0963">Cytoplasm</keyword>
<gene>
    <name evidence="10" type="ORF">Bpfe_016035</name>
</gene>
<organism evidence="10 11">
    <name type="scientific">Biomphalaria pfeifferi</name>
    <name type="common">Bloodfluke planorb</name>
    <name type="synonym">Freshwater snail</name>
    <dbReference type="NCBI Taxonomy" id="112525"/>
    <lineage>
        <taxon>Eukaryota</taxon>
        <taxon>Metazoa</taxon>
        <taxon>Spiralia</taxon>
        <taxon>Lophotrochozoa</taxon>
        <taxon>Mollusca</taxon>
        <taxon>Gastropoda</taxon>
        <taxon>Heterobranchia</taxon>
        <taxon>Euthyneura</taxon>
        <taxon>Panpulmonata</taxon>
        <taxon>Hygrophila</taxon>
        <taxon>Lymnaeoidea</taxon>
        <taxon>Planorbidae</taxon>
        <taxon>Biomphalaria</taxon>
    </lineage>
</organism>
<dbReference type="PANTHER" id="PTHR15641:SF1">
    <property type="entry name" value="ELONGATOR COMPLEX PROTEIN 5"/>
    <property type="match status" value="1"/>
</dbReference>
<evidence type="ECO:0000256" key="9">
    <source>
        <dbReference type="SAM" id="MobiDB-lite"/>
    </source>
</evidence>
<reference evidence="10" key="1">
    <citation type="journal article" date="2023" name="PLoS Negl. Trop. Dis.">
        <title>A genome sequence for Biomphalaria pfeifferi, the major vector snail for the human-infecting parasite Schistosoma mansoni.</title>
        <authorList>
            <person name="Bu L."/>
            <person name="Lu L."/>
            <person name="Laidemitt M.R."/>
            <person name="Zhang S.M."/>
            <person name="Mutuku M."/>
            <person name="Mkoji G."/>
            <person name="Steinauer M."/>
            <person name="Loker E.S."/>
        </authorList>
    </citation>
    <scope>NUCLEOTIDE SEQUENCE</scope>
    <source>
        <strain evidence="10">KasaAsao</strain>
    </source>
</reference>
<evidence type="ECO:0000313" key="11">
    <source>
        <dbReference type="Proteomes" id="UP001233172"/>
    </source>
</evidence>
<keyword evidence="11" id="KW-1185">Reference proteome</keyword>
<comment type="subcellular location">
    <subcellularLocation>
        <location evidence="2">Cytoplasm</location>
    </subcellularLocation>
    <subcellularLocation>
        <location evidence="1">Nucleus</location>
    </subcellularLocation>
</comment>
<evidence type="ECO:0000256" key="5">
    <source>
        <dbReference type="ARBA" id="ARBA00020264"/>
    </source>
</evidence>
<dbReference type="GO" id="GO:0002098">
    <property type="term" value="P:tRNA wobble uridine modification"/>
    <property type="evidence" value="ECO:0007669"/>
    <property type="project" value="InterPro"/>
</dbReference>
<keyword evidence="7" id="KW-0819">tRNA processing</keyword>
<evidence type="ECO:0000256" key="6">
    <source>
        <dbReference type="ARBA" id="ARBA00022490"/>
    </source>
</evidence>
<evidence type="ECO:0000256" key="2">
    <source>
        <dbReference type="ARBA" id="ARBA00004496"/>
    </source>
</evidence>
<feature type="region of interest" description="Disordered" evidence="9">
    <location>
        <begin position="259"/>
        <end position="280"/>
    </location>
</feature>
<evidence type="ECO:0000256" key="4">
    <source>
        <dbReference type="ARBA" id="ARBA00009567"/>
    </source>
</evidence>
<dbReference type="GO" id="GO:0000049">
    <property type="term" value="F:tRNA binding"/>
    <property type="evidence" value="ECO:0007669"/>
    <property type="project" value="TreeGrafter"/>
</dbReference>
<dbReference type="EMBL" id="JASAOG010000077">
    <property type="protein sequence ID" value="KAK0054459.1"/>
    <property type="molecule type" value="Genomic_DNA"/>
</dbReference>
<evidence type="ECO:0000256" key="8">
    <source>
        <dbReference type="ARBA" id="ARBA00023242"/>
    </source>
</evidence>
<comment type="pathway">
    <text evidence="3">tRNA modification; 5-methoxycarbonylmethyl-2-thiouridine-tRNA biosynthesis.</text>
</comment>
<evidence type="ECO:0000313" key="10">
    <source>
        <dbReference type="EMBL" id="KAK0054459.1"/>
    </source>
</evidence>
<dbReference type="Gene3D" id="3.40.50.300">
    <property type="entry name" value="P-loop containing nucleotide triphosphate hydrolases"/>
    <property type="match status" value="1"/>
</dbReference>
<dbReference type="GO" id="GO:0005634">
    <property type="term" value="C:nucleus"/>
    <property type="evidence" value="ECO:0007669"/>
    <property type="project" value="UniProtKB-SubCell"/>
</dbReference>
<evidence type="ECO:0000256" key="3">
    <source>
        <dbReference type="ARBA" id="ARBA00005043"/>
    </source>
</evidence>
<name>A0AAD8BIJ0_BIOPF</name>